<dbReference type="SUPFAM" id="SSF57362">
    <property type="entry name" value="BPTI-like"/>
    <property type="match status" value="1"/>
</dbReference>
<gene>
    <name evidence="5" type="ORF">RF11_05044</name>
</gene>
<evidence type="ECO:0000256" key="2">
    <source>
        <dbReference type="ARBA" id="ARBA00022900"/>
    </source>
</evidence>
<proteinExistence type="predicted"/>
<dbReference type="EMBL" id="JWZT01000115">
    <property type="protein sequence ID" value="KII74979.1"/>
    <property type="molecule type" value="Genomic_DNA"/>
</dbReference>
<organism evidence="5 6">
    <name type="scientific">Thelohanellus kitauei</name>
    <name type="common">Myxosporean</name>
    <dbReference type="NCBI Taxonomy" id="669202"/>
    <lineage>
        <taxon>Eukaryota</taxon>
        <taxon>Metazoa</taxon>
        <taxon>Cnidaria</taxon>
        <taxon>Myxozoa</taxon>
        <taxon>Myxosporea</taxon>
        <taxon>Bivalvulida</taxon>
        <taxon>Platysporina</taxon>
        <taxon>Myxobolidae</taxon>
        <taxon>Thelohanellus</taxon>
    </lineage>
</organism>
<feature type="domain" description="BPTI/Kunitz inhibitor" evidence="4">
    <location>
        <begin position="26"/>
        <end position="81"/>
    </location>
</feature>
<dbReference type="AlphaFoldDB" id="A0A0C2JAU2"/>
<reference evidence="5 6" key="1">
    <citation type="journal article" date="2014" name="Genome Biol. Evol.">
        <title>The genome of the myxosporean Thelohanellus kitauei shows adaptations to nutrient acquisition within its fish host.</title>
        <authorList>
            <person name="Yang Y."/>
            <person name="Xiong J."/>
            <person name="Zhou Z."/>
            <person name="Huo F."/>
            <person name="Miao W."/>
            <person name="Ran C."/>
            <person name="Liu Y."/>
            <person name="Zhang J."/>
            <person name="Feng J."/>
            <person name="Wang M."/>
            <person name="Wang M."/>
            <person name="Wang L."/>
            <person name="Yao B."/>
        </authorList>
    </citation>
    <scope>NUCLEOTIDE SEQUENCE [LARGE SCALE GENOMIC DNA]</scope>
    <source>
        <strain evidence="5">Wuqing</strain>
    </source>
</reference>
<keyword evidence="2" id="KW-0722">Serine protease inhibitor</keyword>
<keyword evidence="3" id="KW-0732">Signal</keyword>
<dbReference type="InterPro" id="IPR002223">
    <property type="entry name" value="Kunitz_BPTI"/>
</dbReference>
<evidence type="ECO:0000256" key="3">
    <source>
        <dbReference type="SAM" id="SignalP"/>
    </source>
</evidence>
<dbReference type="GO" id="GO:0004867">
    <property type="term" value="F:serine-type endopeptidase inhibitor activity"/>
    <property type="evidence" value="ECO:0007669"/>
    <property type="project" value="UniProtKB-KW"/>
</dbReference>
<sequence length="151" mass="17748">MRFLLSILVIYLFFVNATTLEPHFRCKKLETHGDCGWFWLKPYFYYDYREKTCLTFSSCGPLGNELTENIFKNEVDCNLICASVHRTKSHDCLVDWGESHMLSIDATDHKFAYNPQKATCKPYEKHDGYPTPLLFDTYLECRNACFARDEE</sequence>
<accession>A0A0C2JAU2</accession>
<dbReference type="InterPro" id="IPR036880">
    <property type="entry name" value="Kunitz_BPTI_sf"/>
</dbReference>
<evidence type="ECO:0000256" key="1">
    <source>
        <dbReference type="ARBA" id="ARBA00022690"/>
    </source>
</evidence>
<dbReference type="Pfam" id="PF00014">
    <property type="entry name" value="Kunitz_BPTI"/>
    <property type="match status" value="1"/>
</dbReference>
<comment type="caution">
    <text evidence="5">The sequence shown here is derived from an EMBL/GenBank/DDBJ whole genome shotgun (WGS) entry which is preliminary data.</text>
</comment>
<dbReference type="Proteomes" id="UP000031668">
    <property type="component" value="Unassembled WGS sequence"/>
</dbReference>
<evidence type="ECO:0000313" key="5">
    <source>
        <dbReference type="EMBL" id="KII74979.1"/>
    </source>
</evidence>
<protein>
    <recommendedName>
        <fullName evidence="4">BPTI/Kunitz inhibitor domain-containing protein</fullName>
    </recommendedName>
</protein>
<name>A0A0C2JAU2_THEKT</name>
<dbReference type="PROSITE" id="PS50279">
    <property type="entry name" value="BPTI_KUNITZ_2"/>
    <property type="match status" value="1"/>
</dbReference>
<evidence type="ECO:0000313" key="6">
    <source>
        <dbReference type="Proteomes" id="UP000031668"/>
    </source>
</evidence>
<dbReference type="Gene3D" id="4.10.410.10">
    <property type="entry name" value="Pancreatic trypsin inhibitor Kunitz domain"/>
    <property type="match status" value="1"/>
</dbReference>
<feature type="chain" id="PRO_5002167593" description="BPTI/Kunitz inhibitor domain-containing protein" evidence="3">
    <location>
        <begin position="20"/>
        <end position="151"/>
    </location>
</feature>
<keyword evidence="6" id="KW-1185">Reference proteome</keyword>
<feature type="signal peptide" evidence="3">
    <location>
        <begin position="1"/>
        <end position="19"/>
    </location>
</feature>
<evidence type="ECO:0000259" key="4">
    <source>
        <dbReference type="PROSITE" id="PS50279"/>
    </source>
</evidence>
<keyword evidence="1" id="KW-0646">Protease inhibitor</keyword>